<evidence type="ECO:0000313" key="3">
    <source>
        <dbReference type="Proteomes" id="UP000280307"/>
    </source>
</evidence>
<dbReference type="SUPFAM" id="SSF48452">
    <property type="entry name" value="TPR-like"/>
    <property type="match status" value="1"/>
</dbReference>
<dbReference type="PRINTS" id="PR00364">
    <property type="entry name" value="DISEASERSIST"/>
</dbReference>
<dbReference type="AlphaFoldDB" id="A0A426UA97"/>
<dbReference type="Gene3D" id="3.40.50.300">
    <property type="entry name" value="P-loop containing nucleotide triphosphate hydrolases"/>
    <property type="match status" value="1"/>
</dbReference>
<reference evidence="2 3" key="1">
    <citation type="submission" date="2018-12" db="EMBL/GenBank/DDBJ databases">
        <title>Genome Sequence of Candidatus Viridilinea halotolerans isolated from saline sulfide-rich spring.</title>
        <authorList>
            <person name="Grouzdev D.S."/>
            <person name="Burganskaya E.I."/>
            <person name="Krutkina M.S."/>
            <person name="Sukhacheva M.V."/>
            <person name="Gorlenko V.M."/>
        </authorList>
    </citation>
    <scope>NUCLEOTIDE SEQUENCE [LARGE SCALE GENOMIC DNA]</scope>
    <source>
        <strain evidence="2">Chok-6</strain>
    </source>
</reference>
<evidence type="ECO:0000259" key="1">
    <source>
        <dbReference type="Pfam" id="PF00931"/>
    </source>
</evidence>
<dbReference type="InterPro" id="IPR027417">
    <property type="entry name" value="P-loop_NTPase"/>
</dbReference>
<proteinExistence type="predicted"/>
<dbReference type="SUPFAM" id="SSF52540">
    <property type="entry name" value="P-loop containing nucleoside triphosphate hydrolases"/>
    <property type="match status" value="1"/>
</dbReference>
<dbReference type="Proteomes" id="UP000280307">
    <property type="component" value="Unassembled WGS sequence"/>
</dbReference>
<gene>
    <name evidence="2" type="ORF">EI684_01455</name>
</gene>
<dbReference type="PANTHER" id="PTHR47691:SF3">
    <property type="entry name" value="HTH-TYPE TRANSCRIPTIONAL REGULATOR RV0890C-RELATED"/>
    <property type="match status" value="1"/>
</dbReference>
<dbReference type="EMBL" id="RSAS01000060">
    <property type="protein sequence ID" value="RRR77469.1"/>
    <property type="molecule type" value="Genomic_DNA"/>
</dbReference>
<dbReference type="InterPro" id="IPR011990">
    <property type="entry name" value="TPR-like_helical_dom_sf"/>
</dbReference>
<dbReference type="Gene3D" id="1.25.40.10">
    <property type="entry name" value="Tetratricopeptide repeat domain"/>
    <property type="match status" value="1"/>
</dbReference>
<sequence>MAPTRRNEAFGRLLSGAINSVATYEGKTAPRVEAELGDRLGVAGKTVQRYKAGYLPPDLAAVQLLAEMLTQRGYLGRAWLERFLASAHYPFAAQLVEQLCPSAPHGRPQPQRVYANLPAPTYSQFVPRPQAFAAVIEGLQQRTAAVLIVGLGGNGKTSLAREVAACALQVPAAPDLQFDAVVWISDKDRPGTTNLSVVLDVVARTLDYPALTQLSPGEKQDDVGQLLRRQRTLLVVDNVETITDQALLHWLLRLPEPSKALLTSRERHRALWGSWLVELRGMTDDEAQALLAQRLHALGLPVATASDLAPLVAVTGGNPKALAIALGLVKYARRTLPQVVDDLHAARSDLFADLFSRAWELLDDAARRLWLSLSLFPASAAAEALAATAEVNGYALDQALERLVDLSLLDVQQADLCLPPRYTLHSLVRAFAAARFAEEPTFAQHAARARWLHWYLAFADDAGASRYDQASFARFAPEQEGVFAAAVWAHQHGYPAEALALARKTNYFYYVRGSWDKNVVLNQIGAEAARTLADPRQELLMLAYSVQRLMMQDRLAEAAAQTAVMEARLATLELNDDDEVGHTVRHSLAFSALVRGQCAEAQALWEENLQRAAQLAKPTYHIITQLWLALAYQFQGRVAAAYELAERALVAAEQAGYTRGIIGIQLRLAALDLERQQPAIADQRMQAVAPIALAFEDRPNIARLRYLSGQLAALRGDPVTARSALIEAIDHYERLGLARELAEARRALLAVEDCC</sequence>
<dbReference type="GO" id="GO:0043531">
    <property type="term" value="F:ADP binding"/>
    <property type="evidence" value="ECO:0007669"/>
    <property type="project" value="InterPro"/>
</dbReference>
<dbReference type="InterPro" id="IPR002182">
    <property type="entry name" value="NB-ARC"/>
</dbReference>
<accession>A0A426UA97</accession>
<protein>
    <recommendedName>
        <fullName evidence="1">NB-ARC domain-containing protein</fullName>
    </recommendedName>
</protein>
<comment type="caution">
    <text evidence="2">The sequence shown here is derived from an EMBL/GenBank/DDBJ whole genome shotgun (WGS) entry which is preliminary data.</text>
</comment>
<name>A0A426UA97_9CHLR</name>
<evidence type="ECO:0000313" key="2">
    <source>
        <dbReference type="EMBL" id="RRR77469.1"/>
    </source>
</evidence>
<organism evidence="2 3">
    <name type="scientific">Candidatus Viridilinea halotolerans</name>
    <dbReference type="NCBI Taxonomy" id="2491704"/>
    <lineage>
        <taxon>Bacteria</taxon>
        <taxon>Bacillati</taxon>
        <taxon>Chloroflexota</taxon>
        <taxon>Chloroflexia</taxon>
        <taxon>Chloroflexales</taxon>
        <taxon>Chloroflexineae</taxon>
        <taxon>Oscillochloridaceae</taxon>
        <taxon>Candidatus Viridilinea</taxon>
    </lineage>
</organism>
<feature type="domain" description="NB-ARC" evidence="1">
    <location>
        <begin position="136"/>
        <end position="268"/>
    </location>
</feature>
<dbReference type="PANTHER" id="PTHR47691">
    <property type="entry name" value="REGULATOR-RELATED"/>
    <property type="match status" value="1"/>
</dbReference>
<dbReference type="Pfam" id="PF00931">
    <property type="entry name" value="NB-ARC"/>
    <property type="match status" value="1"/>
</dbReference>